<protein>
    <submittedName>
        <fullName evidence="3">Uncharacterized protein</fullName>
    </submittedName>
</protein>
<feature type="region of interest" description="Disordered" evidence="1">
    <location>
        <begin position="199"/>
        <end position="296"/>
    </location>
</feature>
<gene>
    <name evidence="3" type="primary">VMA2_1</name>
    <name evidence="3" type="ORF">LOC62_07G009685</name>
</gene>
<evidence type="ECO:0000313" key="3">
    <source>
        <dbReference type="EMBL" id="WOO86199.1"/>
    </source>
</evidence>
<feature type="compositionally biased region" description="Basic and acidic residues" evidence="1">
    <location>
        <begin position="203"/>
        <end position="228"/>
    </location>
</feature>
<accession>A0AAF0YL95</accession>
<dbReference type="GeneID" id="87812846"/>
<dbReference type="Proteomes" id="UP000827549">
    <property type="component" value="Chromosome 7"/>
</dbReference>
<reference evidence="3" key="1">
    <citation type="submission" date="2023-10" db="EMBL/GenBank/DDBJ databases">
        <authorList>
            <person name="Noh H."/>
        </authorList>
    </citation>
    <scope>NUCLEOTIDE SEQUENCE</scope>
    <source>
        <strain evidence="3">DUCC4014</strain>
    </source>
</reference>
<feature type="chain" id="PRO_5042111974" evidence="2">
    <location>
        <begin position="21"/>
        <end position="395"/>
    </location>
</feature>
<feature type="signal peptide" evidence="2">
    <location>
        <begin position="1"/>
        <end position="20"/>
    </location>
</feature>
<dbReference type="EMBL" id="CP086720">
    <property type="protein sequence ID" value="WOO86199.1"/>
    <property type="molecule type" value="Genomic_DNA"/>
</dbReference>
<feature type="compositionally biased region" description="Basic and acidic residues" evidence="1">
    <location>
        <begin position="275"/>
        <end position="288"/>
    </location>
</feature>
<proteinExistence type="predicted"/>
<name>A0AAF0YL95_9TREE</name>
<sequence>MLLRRAKLCISPLLLALGEACVDLVVEADSLLPALGRERGVGLHTAPETCLCRLDTARTGSLALLDKPILDRRADLVGNDNLGRLPAGAVVREVRAELREVSVAGHRSASRKRDWHMYIRRKQTLALALNDRAHRRLHLEPVHERILVLDDLLADGLAERLHILDCELAQLAALAEPALVEREERSRCELQQARGKGRAVARGRAERARMQQLERELERDERRGHGRQDGVQARRGHRLAEKIDAERAERGEAHGPGGRRRNEREQQQLAGRLVGRGERRGEVRHEAGTHAAVSHRRGARCGRVRLHGGSEDVDRGRERRLGVLVARVRCRHGRRAHDADDVVRRRGAERRVVVDLEQGARVAVLREGVLALDHGREGGVEAERGELRGEVAAEL</sequence>
<evidence type="ECO:0000313" key="4">
    <source>
        <dbReference type="Proteomes" id="UP000827549"/>
    </source>
</evidence>
<dbReference type="RefSeq" id="XP_062632225.1">
    <property type="nucleotide sequence ID" value="XM_062776243.1"/>
</dbReference>
<feature type="compositionally biased region" description="Basic and acidic residues" evidence="1">
    <location>
        <begin position="238"/>
        <end position="253"/>
    </location>
</feature>
<evidence type="ECO:0000256" key="1">
    <source>
        <dbReference type="SAM" id="MobiDB-lite"/>
    </source>
</evidence>
<organism evidence="3 4">
    <name type="scientific">Vanrija pseudolonga</name>
    <dbReference type="NCBI Taxonomy" id="143232"/>
    <lineage>
        <taxon>Eukaryota</taxon>
        <taxon>Fungi</taxon>
        <taxon>Dikarya</taxon>
        <taxon>Basidiomycota</taxon>
        <taxon>Agaricomycotina</taxon>
        <taxon>Tremellomycetes</taxon>
        <taxon>Trichosporonales</taxon>
        <taxon>Trichosporonaceae</taxon>
        <taxon>Vanrija</taxon>
    </lineage>
</organism>
<dbReference type="AlphaFoldDB" id="A0AAF0YL95"/>
<keyword evidence="4" id="KW-1185">Reference proteome</keyword>
<keyword evidence="2" id="KW-0732">Signal</keyword>
<evidence type="ECO:0000256" key="2">
    <source>
        <dbReference type="SAM" id="SignalP"/>
    </source>
</evidence>